<organism evidence="3 4">
    <name type="scientific">Metarhizium brunneum</name>
    <dbReference type="NCBI Taxonomy" id="500148"/>
    <lineage>
        <taxon>Eukaryota</taxon>
        <taxon>Fungi</taxon>
        <taxon>Dikarya</taxon>
        <taxon>Ascomycota</taxon>
        <taxon>Pezizomycotina</taxon>
        <taxon>Sordariomycetes</taxon>
        <taxon>Hypocreomycetidae</taxon>
        <taxon>Hypocreales</taxon>
        <taxon>Clavicipitaceae</taxon>
        <taxon>Metarhizium</taxon>
    </lineage>
</organism>
<protein>
    <submittedName>
        <fullName evidence="3">Uncharacterized protein</fullName>
    </submittedName>
</protein>
<dbReference type="KEGG" id="mbrn:26246670"/>
<keyword evidence="4" id="KW-1185">Reference proteome</keyword>
<gene>
    <name evidence="3" type="ORF">G6M90_00g068060</name>
</gene>
<evidence type="ECO:0000313" key="3">
    <source>
        <dbReference type="EMBL" id="QLI70103.1"/>
    </source>
</evidence>
<name>A0A7D5Z379_9HYPO</name>
<feature type="chain" id="PRO_5028853081" evidence="2">
    <location>
        <begin position="16"/>
        <end position="163"/>
    </location>
</feature>
<dbReference type="GeneID" id="26246670"/>
<feature type="region of interest" description="Disordered" evidence="1">
    <location>
        <begin position="142"/>
        <end position="163"/>
    </location>
</feature>
<sequence length="163" mass="17708">MLALSFLLCAAGVKAMLGIKVDGVEITDKEYVCADDCTFEGVWFGENGNVCAAKELVVVLHDGKVNPKNIEYACAEAANPEWSTRPPMNGEEPESCFLDKIDPLSPVKYNCEAKRISKDKKVDVNADPVLEQWSEVRKMLGLPPSQEAQGCGQATDGATKIDQ</sequence>
<proteinExistence type="predicted"/>
<evidence type="ECO:0000256" key="2">
    <source>
        <dbReference type="SAM" id="SignalP"/>
    </source>
</evidence>
<dbReference type="Proteomes" id="UP000510686">
    <property type="component" value="Chromosome 4"/>
</dbReference>
<reference evidence="3 4" key="1">
    <citation type="submission" date="2020-07" db="EMBL/GenBank/DDBJ databases">
        <title>Telomere length de novo assembly of all 7 chromosomes of the fungus, Metarhizium brunneum, using a novel assembly pipeline.</title>
        <authorList>
            <person name="Saud z."/>
            <person name="Kortsinoglou A."/>
            <person name="Kouvelis V.N."/>
            <person name="Butt T.M."/>
        </authorList>
    </citation>
    <scope>NUCLEOTIDE SEQUENCE [LARGE SCALE GENOMIC DNA]</scope>
    <source>
        <strain evidence="3 4">4556</strain>
    </source>
</reference>
<evidence type="ECO:0000256" key="1">
    <source>
        <dbReference type="SAM" id="MobiDB-lite"/>
    </source>
</evidence>
<evidence type="ECO:0000313" key="4">
    <source>
        <dbReference type="Proteomes" id="UP000510686"/>
    </source>
</evidence>
<dbReference type="EMBL" id="CP058935">
    <property type="protein sequence ID" value="QLI70103.1"/>
    <property type="molecule type" value="Genomic_DNA"/>
</dbReference>
<feature type="signal peptide" evidence="2">
    <location>
        <begin position="1"/>
        <end position="15"/>
    </location>
</feature>
<dbReference type="AlphaFoldDB" id="A0A7D5Z379"/>
<keyword evidence="2" id="KW-0732">Signal</keyword>
<accession>A0A7D5Z379</accession>
<dbReference type="RefSeq" id="XP_014540563.1">
    <property type="nucleotide sequence ID" value="XM_014685077.1"/>
</dbReference>
<dbReference type="OrthoDB" id="5149762at2759"/>